<accession>A0A0D3GGI4</accession>
<feature type="region of interest" description="Disordered" evidence="1">
    <location>
        <begin position="64"/>
        <end position="84"/>
    </location>
</feature>
<sequence length="142" mass="15073">MEELAELDSGDHSGELGGGARSVLEFAAPPHLAQIGRHGARQRSLEELDVPCADAAPHLPTYFPTVGGGRCPPPSSPPPSPRRRWTPSPFFSLSCCSSASNIHHASSSGHIAKMKVLLKSKPVLNLNGATLSVALRRQADRH</sequence>
<dbReference type="AlphaFoldDB" id="A0A0D3GGI4"/>
<reference evidence="2" key="1">
    <citation type="journal article" date="2009" name="Rice">
        <title>De Novo Next Generation Sequencing of Plant Genomes.</title>
        <authorList>
            <person name="Rounsley S."/>
            <person name="Marri P.R."/>
            <person name="Yu Y."/>
            <person name="He R."/>
            <person name="Sisneros N."/>
            <person name="Goicoechea J.L."/>
            <person name="Lee S.J."/>
            <person name="Angelova A."/>
            <person name="Kudrna D."/>
            <person name="Luo M."/>
            <person name="Affourtit J."/>
            <person name="Desany B."/>
            <person name="Knight J."/>
            <person name="Niazi F."/>
            <person name="Egholm M."/>
            <person name="Wing R.A."/>
        </authorList>
    </citation>
    <scope>NUCLEOTIDE SEQUENCE [LARGE SCALE GENOMIC DNA]</scope>
    <source>
        <strain evidence="2">cv. IRGC 105608</strain>
    </source>
</reference>
<organism evidence="2">
    <name type="scientific">Oryza barthii</name>
    <dbReference type="NCBI Taxonomy" id="65489"/>
    <lineage>
        <taxon>Eukaryota</taxon>
        <taxon>Viridiplantae</taxon>
        <taxon>Streptophyta</taxon>
        <taxon>Embryophyta</taxon>
        <taxon>Tracheophyta</taxon>
        <taxon>Spermatophyta</taxon>
        <taxon>Magnoliopsida</taxon>
        <taxon>Liliopsida</taxon>
        <taxon>Poales</taxon>
        <taxon>Poaceae</taxon>
        <taxon>BOP clade</taxon>
        <taxon>Oryzoideae</taxon>
        <taxon>Oryzeae</taxon>
        <taxon>Oryzinae</taxon>
        <taxon>Oryza</taxon>
    </lineage>
</organism>
<feature type="compositionally biased region" description="Pro residues" evidence="1">
    <location>
        <begin position="71"/>
        <end position="80"/>
    </location>
</feature>
<evidence type="ECO:0000313" key="3">
    <source>
        <dbReference type="Proteomes" id="UP000026960"/>
    </source>
</evidence>
<dbReference type="Proteomes" id="UP000026960">
    <property type="component" value="Chromosome 6"/>
</dbReference>
<dbReference type="HOGENOM" id="CLU_1828427_0_0_1"/>
<feature type="region of interest" description="Disordered" evidence="1">
    <location>
        <begin position="1"/>
        <end position="21"/>
    </location>
</feature>
<dbReference type="Gramene" id="OBART06G14570.1">
    <property type="protein sequence ID" value="OBART06G14570.1"/>
    <property type="gene ID" value="OBART06G14570"/>
</dbReference>
<dbReference type="EnsemblPlants" id="OBART06G14570.1">
    <property type="protein sequence ID" value="OBART06G14570.1"/>
    <property type="gene ID" value="OBART06G14570"/>
</dbReference>
<reference evidence="2" key="2">
    <citation type="submission" date="2015-03" db="UniProtKB">
        <authorList>
            <consortium name="EnsemblPlants"/>
        </authorList>
    </citation>
    <scope>IDENTIFICATION</scope>
</reference>
<name>A0A0D3GGI4_9ORYZ</name>
<evidence type="ECO:0000256" key="1">
    <source>
        <dbReference type="SAM" id="MobiDB-lite"/>
    </source>
</evidence>
<protein>
    <submittedName>
        <fullName evidence="2">Uncharacterized protein</fullName>
    </submittedName>
</protein>
<proteinExistence type="predicted"/>
<dbReference type="PaxDb" id="65489-OBART06G14570.1"/>
<evidence type="ECO:0000313" key="2">
    <source>
        <dbReference type="EnsemblPlants" id="OBART06G14570.1"/>
    </source>
</evidence>
<keyword evidence="3" id="KW-1185">Reference proteome</keyword>